<evidence type="ECO:0000256" key="2">
    <source>
        <dbReference type="ARBA" id="ARBA00022525"/>
    </source>
</evidence>
<feature type="region of interest" description="Disordered" evidence="3">
    <location>
        <begin position="101"/>
        <end position="134"/>
    </location>
</feature>
<feature type="signal peptide" evidence="4">
    <location>
        <begin position="1"/>
        <end position="19"/>
    </location>
</feature>
<dbReference type="InterPro" id="IPR029277">
    <property type="entry name" value="SVWC_dom"/>
</dbReference>
<accession>A0A023G245</accession>
<proteinExistence type="evidence at transcript level"/>
<evidence type="ECO:0000256" key="3">
    <source>
        <dbReference type="SAM" id="MobiDB-lite"/>
    </source>
</evidence>
<feature type="domain" description="Single" evidence="5">
    <location>
        <begin position="42"/>
        <end position="100"/>
    </location>
</feature>
<feature type="region of interest" description="Disordered" evidence="3">
    <location>
        <begin position="20"/>
        <end position="58"/>
    </location>
</feature>
<dbReference type="AlphaFoldDB" id="A0A023G245"/>
<evidence type="ECO:0000256" key="1">
    <source>
        <dbReference type="ARBA" id="ARBA00004613"/>
    </source>
</evidence>
<evidence type="ECO:0000256" key="4">
    <source>
        <dbReference type="SAM" id="SignalP"/>
    </source>
</evidence>
<evidence type="ECO:0000313" key="6">
    <source>
        <dbReference type="EMBL" id="JAC27839.1"/>
    </source>
</evidence>
<keyword evidence="4" id="KW-0732">Signal</keyword>
<name>A0A023G245_AMBTT</name>
<feature type="chain" id="PRO_5001518010" description="Single domain-containing protein" evidence="4">
    <location>
        <begin position="20"/>
        <end position="134"/>
    </location>
</feature>
<feature type="compositionally biased region" description="Polar residues" evidence="3">
    <location>
        <begin position="103"/>
        <end position="121"/>
    </location>
</feature>
<organism evidence="6">
    <name type="scientific">Amblyomma triste</name>
    <name type="common">Neotropical tick</name>
    <dbReference type="NCBI Taxonomy" id="251400"/>
    <lineage>
        <taxon>Eukaryota</taxon>
        <taxon>Metazoa</taxon>
        <taxon>Ecdysozoa</taxon>
        <taxon>Arthropoda</taxon>
        <taxon>Chelicerata</taxon>
        <taxon>Arachnida</taxon>
        <taxon>Acari</taxon>
        <taxon>Parasitiformes</taxon>
        <taxon>Ixodida</taxon>
        <taxon>Ixodoidea</taxon>
        <taxon>Ixodidae</taxon>
        <taxon>Amblyomminae</taxon>
        <taxon>Amblyomma</taxon>
    </lineage>
</organism>
<dbReference type="EMBL" id="GBBM01007579">
    <property type="protein sequence ID" value="JAC27839.1"/>
    <property type="molecule type" value="mRNA"/>
</dbReference>
<protein>
    <recommendedName>
        <fullName evidence="5">Single domain-containing protein</fullName>
    </recommendedName>
</protein>
<comment type="subcellular location">
    <subcellularLocation>
        <location evidence="1">Secreted</location>
    </subcellularLocation>
</comment>
<reference evidence="6" key="1">
    <citation type="submission" date="2014-03" db="EMBL/GenBank/DDBJ databases">
        <title>The sialotranscriptome of Amblyomma triste, Amblyomma parvum and Amblyomma cajennense ticks, uncovered by 454-based RNA-seq.</title>
        <authorList>
            <person name="Garcia G.R."/>
            <person name="Gardinassi L.G."/>
            <person name="Ribeiro J.M."/>
            <person name="Anatriello E."/>
            <person name="Ferreira B.R."/>
            <person name="Moreira H.N."/>
            <person name="Mafra C."/>
            <person name="Olegario M.M."/>
            <person name="Szabo P.J."/>
            <person name="Miranda-Santos I.K."/>
            <person name="Maruyama S.R."/>
        </authorList>
    </citation>
    <scope>NUCLEOTIDE SEQUENCE</scope>
    <source>
        <strain evidence="6">Mato Grasso do Sul</strain>
        <tissue evidence="6">Salivary glands</tissue>
    </source>
</reference>
<sequence>MRSFMVCLAILLLFTGVDSDESDNQNGKNSVKKGPKKDGGGCEYNNKHIANNGTRNYKDPCVQAKCTKGKLTFINCTSEAYENGNRREEEYLQEYPHCCKNSGGDSTSSQELTTRNALGTSNREDDPLNNHPRV</sequence>
<keyword evidence="2" id="KW-0964">Secreted</keyword>
<evidence type="ECO:0000259" key="5">
    <source>
        <dbReference type="Pfam" id="PF15430"/>
    </source>
</evidence>
<dbReference type="GO" id="GO:0005576">
    <property type="term" value="C:extracellular region"/>
    <property type="evidence" value="ECO:0007669"/>
    <property type="project" value="UniProtKB-SubCell"/>
</dbReference>
<dbReference type="Pfam" id="PF15430">
    <property type="entry name" value="SVWC"/>
    <property type="match status" value="1"/>
</dbReference>